<feature type="transmembrane region" description="Helical" evidence="1">
    <location>
        <begin position="63"/>
        <end position="83"/>
    </location>
</feature>
<organism evidence="2 3">
    <name type="scientific">Trueperella pecoris</name>
    <dbReference type="NCBI Taxonomy" id="2733571"/>
    <lineage>
        <taxon>Bacteria</taxon>
        <taxon>Bacillati</taxon>
        <taxon>Actinomycetota</taxon>
        <taxon>Actinomycetes</taxon>
        <taxon>Actinomycetales</taxon>
        <taxon>Actinomycetaceae</taxon>
        <taxon>Trueperella</taxon>
    </lineage>
</organism>
<dbReference type="RefSeq" id="WP_197551595.1">
    <property type="nucleotide sequence ID" value="NZ_CP063213.1"/>
</dbReference>
<dbReference type="Proteomes" id="UP000595053">
    <property type="component" value="Chromosome"/>
</dbReference>
<feature type="transmembrane region" description="Helical" evidence="1">
    <location>
        <begin position="129"/>
        <end position="147"/>
    </location>
</feature>
<name>A0A7M1QWV0_9ACTO</name>
<keyword evidence="1" id="KW-0812">Transmembrane</keyword>
<gene>
    <name evidence="2" type="ORF">INS88_03665</name>
</gene>
<dbReference type="EMBL" id="CP063213">
    <property type="protein sequence ID" value="QOR46311.1"/>
    <property type="molecule type" value="Genomic_DNA"/>
</dbReference>
<sequence>MSVLFFALIPVSYGIPPLNNVRETPVFRVLPAVVGILCASSVNPVGSDQELLRGCRARNLRSALPFLLLFLALVTIALTGWLFSLVYPDQEVLGVIAPMLTSTVIFTAVGIISACYLTGSWQVIPTAALFLVLVGFGFQTFITPYAWNIFFHISAPIALIAGLSAVLAFLALRHRY</sequence>
<reference evidence="2 3" key="1">
    <citation type="submission" date="2020-10" db="EMBL/GenBank/DDBJ databases">
        <title>Trueperella pecoris sp. nov. isolated from bovine and porcine specimens.</title>
        <authorList>
            <person name="Schoenecker L."/>
            <person name="Schnydrig P."/>
            <person name="Brodard I."/>
            <person name="Thomann A."/>
            <person name="Hemphill A."/>
            <person name="Rodriguez-Campos S."/>
            <person name="Perreten V."/>
            <person name="Jores J."/>
            <person name="Kittl S."/>
        </authorList>
    </citation>
    <scope>NUCLEOTIDE SEQUENCE [LARGE SCALE GENOMIC DNA]</scope>
    <source>
        <strain evidence="2 3">15A0121</strain>
    </source>
</reference>
<proteinExistence type="predicted"/>
<protein>
    <submittedName>
        <fullName evidence="2">Uncharacterized protein</fullName>
    </submittedName>
</protein>
<evidence type="ECO:0000313" key="2">
    <source>
        <dbReference type="EMBL" id="QOR46311.1"/>
    </source>
</evidence>
<keyword evidence="1" id="KW-0472">Membrane</keyword>
<evidence type="ECO:0000256" key="1">
    <source>
        <dbReference type="SAM" id="Phobius"/>
    </source>
</evidence>
<keyword evidence="1" id="KW-1133">Transmembrane helix</keyword>
<feature type="transmembrane region" description="Helical" evidence="1">
    <location>
        <begin position="95"/>
        <end position="117"/>
    </location>
</feature>
<dbReference type="AlphaFoldDB" id="A0A7M1QWV0"/>
<accession>A0A7M1QWV0</accession>
<evidence type="ECO:0000313" key="3">
    <source>
        <dbReference type="Proteomes" id="UP000595053"/>
    </source>
</evidence>
<keyword evidence="3" id="KW-1185">Reference proteome</keyword>
<feature type="transmembrane region" description="Helical" evidence="1">
    <location>
        <begin position="153"/>
        <end position="172"/>
    </location>
</feature>